<evidence type="ECO:0000313" key="18">
    <source>
        <dbReference type="EMBL" id="KAJ1915070.1"/>
    </source>
</evidence>
<keyword evidence="9 12" id="KW-0413">Isomerase</keyword>
<dbReference type="SUPFAM" id="SSF51182">
    <property type="entry name" value="RmlC-like cupins"/>
    <property type="match status" value="1"/>
</dbReference>
<feature type="binding site" evidence="11">
    <location>
        <position position="109"/>
    </location>
    <ligand>
        <name>Zn(2+)</name>
        <dbReference type="ChEBI" id="CHEBI:29105"/>
    </ligand>
</feature>
<dbReference type="EMBL" id="JANBPU010000164">
    <property type="protein sequence ID" value="KAJ1915070.1"/>
    <property type="molecule type" value="Genomic_DNA"/>
</dbReference>
<dbReference type="GO" id="GO:0005829">
    <property type="term" value="C:cytosol"/>
    <property type="evidence" value="ECO:0007669"/>
    <property type="project" value="TreeGrafter"/>
</dbReference>
<dbReference type="CDD" id="cd07011">
    <property type="entry name" value="cupin_PMI_type_I_N"/>
    <property type="match status" value="1"/>
</dbReference>
<proteinExistence type="inferred from homology"/>
<dbReference type="InterPro" id="IPR046456">
    <property type="entry name" value="PMI_typeI_C"/>
</dbReference>
<comment type="cofactor">
    <cofactor evidence="11 12">
        <name>Zn(2+)</name>
        <dbReference type="ChEBI" id="CHEBI:29105"/>
    </cofactor>
    <text evidence="11 12">Binds 1 zinc ion per subunit.</text>
</comment>
<dbReference type="GO" id="GO:0009298">
    <property type="term" value="P:GDP-mannose biosynthetic process"/>
    <property type="evidence" value="ECO:0007669"/>
    <property type="project" value="InterPro"/>
</dbReference>
<sequence length="427" mass="47383">MDQNIIRLSCKANNYHWGKIGRDSKVAEYASADPRFILDPHKNYSELWMGTHSNGPSVLFDDPSMSLKTLISQSPEDMLSQPVAGKYGKELPFLFKVLSINKALSIQAHPHKSLAEKLHHLHPNIYKDPNHKPEMAIALTPFEAMSGFRPLDEIAQHLIQYPEFAALVGESATKEFIDIAENGSMHDIAAKKAILRKVFERLMTRSPEEVVKQTDQLLARFPRSKCTEKGSIHELIHRLNDEYPYDLGVFCLFMLNLIHMQPGDALYMGADDPHAYISGDCVECMATSDNVVRAGLTPKLRDVPVLVDMLTYDFGSPDAKIMKGAAYSTSETTKIYDPPIEEFTVLNTKLGPQQCEHFDARMGPTILIVTNGKGSISAGSGSPLDQDIPLESGHVVFIKANTSYKLCIADDSSSDGVFETYAAFCTL</sequence>
<dbReference type="PROSITE" id="PS00966">
    <property type="entry name" value="PMI_I_2"/>
    <property type="match status" value="1"/>
</dbReference>
<dbReference type="NCBIfam" id="TIGR00218">
    <property type="entry name" value="manA"/>
    <property type="match status" value="1"/>
</dbReference>
<evidence type="ECO:0000256" key="4">
    <source>
        <dbReference type="ARBA" id="ARBA00010772"/>
    </source>
</evidence>
<gene>
    <name evidence="18" type="primary">PMI1</name>
    <name evidence="18" type="ORF">H4219_004498</name>
</gene>
<dbReference type="InterPro" id="IPR001250">
    <property type="entry name" value="Man6P_Isoase-1"/>
</dbReference>
<dbReference type="Gene3D" id="1.10.441.10">
    <property type="entry name" value="Phosphomannose Isomerase, domain 2"/>
    <property type="match status" value="1"/>
</dbReference>
<evidence type="ECO:0000256" key="7">
    <source>
        <dbReference type="ARBA" id="ARBA00022723"/>
    </source>
</evidence>
<feature type="active site" evidence="10">
    <location>
        <position position="293"/>
    </location>
</feature>
<protein>
    <recommendedName>
        <fullName evidence="6 12">Mannose-6-phosphate isomerase</fullName>
        <ecNumber evidence="5 12">5.3.1.8</ecNumber>
    </recommendedName>
</protein>
<evidence type="ECO:0000256" key="1">
    <source>
        <dbReference type="ARBA" id="ARBA00000757"/>
    </source>
</evidence>
<evidence type="ECO:0000256" key="13">
    <source>
        <dbReference type="RuleBase" id="RU004189"/>
    </source>
</evidence>
<feature type="binding site" evidence="11">
    <location>
        <position position="274"/>
    </location>
    <ligand>
        <name>Zn(2+)</name>
        <dbReference type="ChEBI" id="CHEBI:29105"/>
    </ligand>
</feature>
<evidence type="ECO:0000313" key="19">
    <source>
        <dbReference type="Proteomes" id="UP001150538"/>
    </source>
</evidence>
<dbReference type="PANTHER" id="PTHR10309">
    <property type="entry name" value="MANNOSE-6-PHOSPHATE ISOMERASE"/>
    <property type="match status" value="1"/>
</dbReference>
<comment type="similarity">
    <text evidence="4 13">Belongs to the mannose-6-phosphate isomerase type 1 family.</text>
</comment>
<evidence type="ECO:0000256" key="5">
    <source>
        <dbReference type="ARBA" id="ARBA00011956"/>
    </source>
</evidence>
<dbReference type="InterPro" id="IPR016305">
    <property type="entry name" value="Mannose-6-P_Isomerase"/>
</dbReference>
<feature type="domain" description="Phosphomannose isomerase type I helical insertion" evidence="17">
    <location>
        <begin position="167"/>
        <end position="255"/>
    </location>
</feature>
<evidence type="ECO:0000259" key="17">
    <source>
        <dbReference type="Pfam" id="PF20512"/>
    </source>
</evidence>
<evidence type="ECO:0000256" key="2">
    <source>
        <dbReference type="ARBA" id="ARBA00002564"/>
    </source>
</evidence>
<dbReference type="PIRSF" id="PIRSF001480">
    <property type="entry name" value="Mannose-6-phosphate_isomerase"/>
    <property type="match status" value="1"/>
</dbReference>
<dbReference type="InterPro" id="IPR018050">
    <property type="entry name" value="Pmannose_isomerase-type1_CS"/>
</dbReference>
<feature type="domain" description="Phosphomannose isomerase type I C-terminal" evidence="15">
    <location>
        <begin position="335"/>
        <end position="380"/>
    </location>
</feature>
<dbReference type="OrthoDB" id="6605218at2759"/>
<dbReference type="InterPro" id="IPR046458">
    <property type="entry name" value="PMI_typeI_hel"/>
</dbReference>
<keyword evidence="8 11" id="KW-0862">Zinc</keyword>
<evidence type="ECO:0000256" key="8">
    <source>
        <dbReference type="ARBA" id="ARBA00022833"/>
    </source>
</evidence>
<dbReference type="GO" id="GO:0004476">
    <property type="term" value="F:mannose-6-phosphate isomerase activity"/>
    <property type="evidence" value="ECO:0007669"/>
    <property type="project" value="UniProtKB-EC"/>
</dbReference>
<evidence type="ECO:0000256" key="9">
    <source>
        <dbReference type="ARBA" id="ARBA00023235"/>
    </source>
</evidence>
<organism evidence="18 19">
    <name type="scientific">Mycoemilia scoparia</name>
    <dbReference type="NCBI Taxonomy" id="417184"/>
    <lineage>
        <taxon>Eukaryota</taxon>
        <taxon>Fungi</taxon>
        <taxon>Fungi incertae sedis</taxon>
        <taxon>Zoopagomycota</taxon>
        <taxon>Kickxellomycotina</taxon>
        <taxon>Kickxellomycetes</taxon>
        <taxon>Kickxellales</taxon>
        <taxon>Kickxellaceae</taxon>
        <taxon>Mycoemilia</taxon>
    </lineage>
</organism>
<evidence type="ECO:0000256" key="14">
    <source>
        <dbReference type="RuleBase" id="RU004248"/>
    </source>
</evidence>
<name>A0A9W8DMR4_9FUNG</name>
<feature type="binding site" evidence="11">
    <location>
        <position position="107"/>
    </location>
    <ligand>
        <name>Zn(2+)</name>
        <dbReference type="ChEBI" id="CHEBI:29105"/>
    </ligand>
</feature>
<evidence type="ECO:0000256" key="3">
    <source>
        <dbReference type="ARBA" id="ARBA00004666"/>
    </source>
</evidence>
<dbReference type="PRINTS" id="PR00714">
    <property type="entry name" value="MAN6PISMRASE"/>
</dbReference>
<dbReference type="GO" id="GO:0008270">
    <property type="term" value="F:zinc ion binding"/>
    <property type="evidence" value="ECO:0007669"/>
    <property type="project" value="InterPro"/>
</dbReference>
<dbReference type="GO" id="GO:0005975">
    <property type="term" value="P:carbohydrate metabolic process"/>
    <property type="evidence" value="ECO:0007669"/>
    <property type="project" value="InterPro"/>
</dbReference>
<keyword evidence="7 11" id="KW-0479">Metal-binding</keyword>
<keyword evidence="19" id="KW-1185">Reference proteome</keyword>
<evidence type="ECO:0000256" key="11">
    <source>
        <dbReference type="PIRSR" id="PIRSR001480-2"/>
    </source>
</evidence>
<dbReference type="InterPro" id="IPR014710">
    <property type="entry name" value="RmlC-like_jellyroll"/>
</dbReference>
<evidence type="ECO:0000256" key="10">
    <source>
        <dbReference type="PIRSR" id="PIRSR001480-1"/>
    </source>
</evidence>
<dbReference type="Pfam" id="PF20511">
    <property type="entry name" value="PMI_typeI_cat"/>
    <property type="match status" value="1"/>
</dbReference>
<dbReference type="PANTHER" id="PTHR10309:SF0">
    <property type="entry name" value="MANNOSE-6-PHOSPHATE ISOMERASE"/>
    <property type="match status" value="1"/>
</dbReference>
<dbReference type="Pfam" id="PF20512">
    <property type="entry name" value="PMI_typeI_hel"/>
    <property type="match status" value="1"/>
</dbReference>
<dbReference type="Proteomes" id="UP001150538">
    <property type="component" value="Unassembled WGS sequence"/>
</dbReference>
<evidence type="ECO:0000259" key="16">
    <source>
        <dbReference type="Pfam" id="PF20511"/>
    </source>
</evidence>
<evidence type="ECO:0000256" key="12">
    <source>
        <dbReference type="RuleBase" id="RU000611"/>
    </source>
</evidence>
<feature type="binding site" evidence="11">
    <location>
        <position position="134"/>
    </location>
    <ligand>
        <name>Zn(2+)</name>
        <dbReference type="ChEBI" id="CHEBI:29105"/>
    </ligand>
</feature>
<dbReference type="Pfam" id="PF01238">
    <property type="entry name" value="PMI_typeI_C"/>
    <property type="match status" value="1"/>
</dbReference>
<dbReference type="Gene3D" id="2.60.120.10">
    <property type="entry name" value="Jelly Rolls"/>
    <property type="match status" value="2"/>
</dbReference>
<dbReference type="InterPro" id="IPR046457">
    <property type="entry name" value="PMI_typeI_cat"/>
</dbReference>
<comment type="function">
    <text evidence="2">Involved in the synthesis of the GDP-mannose and dolichol-phosphate-mannose required for a number of critical mannosyl transfer reactions.</text>
</comment>
<evidence type="ECO:0000259" key="15">
    <source>
        <dbReference type="Pfam" id="PF01238"/>
    </source>
</evidence>
<dbReference type="EC" id="5.3.1.8" evidence="5 12"/>
<accession>A0A9W8DMR4</accession>
<reference evidence="18" key="1">
    <citation type="submission" date="2022-07" db="EMBL/GenBank/DDBJ databases">
        <title>Phylogenomic reconstructions and comparative analyses of Kickxellomycotina fungi.</title>
        <authorList>
            <person name="Reynolds N.K."/>
            <person name="Stajich J.E."/>
            <person name="Barry K."/>
            <person name="Grigoriev I.V."/>
            <person name="Crous P."/>
            <person name="Smith M.E."/>
        </authorList>
    </citation>
    <scope>NUCLEOTIDE SEQUENCE</scope>
    <source>
        <strain evidence="18">NBRC 100468</strain>
    </source>
</reference>
<dbReference type="PROSITE" id="PS00965">
    <property type="entry name" value="PMI_I_1"/>
    <property type="match status" value="1"/>
</dbReference>
<comment type="catalytic activity">
    <reaction evidence="1 12">
        <text>D-mannose 6-phosphate = D-fructose 6-phosphate</text>
        <dbReference type="Rhea" id="RHEA:12356"/>
        <dbReference type="ChEBI" id="CHEBI:58735"/>
        <dbReference type="ChEBI" id="CHEBI:61527"/>
        <dbReference type="EC" id="5.3.1.8"/>
    </reaction>
</comment>
<comment type="caution">
    <text evidence="18">The sequence shown here is derived from an EMBL/GenBank/DDBJ whole genome shotgun (WGS) entry which is preliminary data.</text>
</comment>
<dbReference type="InterPro" id="IPR011051">
    <property type="entry name" value="RmlC_Cupin_sf"/>
</dbReference>
<dbReference type="AlphaFoldDB" id="A0A9W8DMR4"/>
<comment type="pathway">
    <text evidence="3 14">Nucleotide-sugar biosynthesis; GDP-alpha-D-mannose biosynthesis; alpha-D-mannose 1-phosphate from D-fructose 6-phosphate: step 1/2.</text>
</comment>
<evidence type="ECO:0000256" key="6">
    <source>
        <dbReference type="ARBA" id="ARBA00018236"/>
    </source>
</evidence>
<feature type="domain" description="Phosphomannose isomerase type I catalytic" evidence="16">
    <location>
        <begin position="5"/>
        <end position="151"/>
    </location>
</feature>